<dbReference type="AlphaFoldDB" id="A0A2B7XYZ0"/>
<accession>A0A2B7XYZ0</accession>
<dbReference type="Proteomes" id="UP000224634">
    <property type="component" value="Unassembled WGS sequence"/>
</dbReference>
<comment type="caution">
    <text evidence="2">The sequence shown here is derived from an EMBL/GenBank/DDBJ whole genome shotgun (WGS) entry which is preliminary data.</text>
</comment>
<dbReference type="EMBL" id="PDNA01000098">
    <property type="protein sequence ID" value="PGH13993.1"/>
    <property type="molecule type" value="Genomic_DNA"/>
</dbReference>
<evidence type="ECO:0000313" key="3">
    <source>
        <dbReference type="Proteomes" id="UP000224634"/>
    </source>
</evidence>
<proteinExistence type="predicted"/>
<gene>
    <name evidence="2" type="ORF">AJ80_06133</name>
</gene>
<feature type="region of interest" description="Disordered" evidence="1">
    <location>
        <begin position="1"/>
        <end position="40"/>
    </location>
</feature>
<dbReference type="OrthoDB" id="5281164at2759"/>
<evidence type="ECO:0000313" key="2">
    <source>
        <dbReference type="EMBL" id="PGH13993.1"/>
    </source>
</evidence>
<evidence type="ECO:0000256" key="1">
    <source>
        <dbReference type="SAM" id="MobiDB-lite"/>
    </source>
</evidence>
<protein>
    <recommendedName>
        <fullName evidence="4">F-box domain-containing protein</fullName>
    </recommendedName>
</protein>
<organism evidence="2 3">
    <name type="scientific">Polytolypa hystricis (strain UAMH7299)</name>
    <dbReference type="NCBI Taxonomy" id="1447883"/>
    <lineage>
        <taxon>Eukaryota</taxon>
        <taxon>Fungi</taxon>
        <taxon>Dikarya</taxon>
        <taxon>Ascomycota</taxon>
        <taxon>Pezizomycotina</taxon>
        <taxon>Eurotiomycetes</taxon>
        <taxon>Eurotiomycetidae</taxon>
        <taxon>Onygenales</taxon>
        <taxon>Onygenales incertae sedis</taxon>
        <taxon>Polytolypa</taxon>
    </lineage>
</organism>
<evidence type="ECO:0008006" key="4">
    <source>
        <dbReference type="Google" id="ProtNLM"/>
    </source>
</evidence>
<keyword evidence="3" id="KW-1185">Reference proteome</keyword>
<reference evidence="2 3" key="1">
    <citation type="submission" date="2017-10" db="EMBL/GenBank/DDBJ databases">
        <title>Comparative genomics in systemic dimorphic fungi from Ajellomycetaceae.</title>
        <authorList>
            <person name="Munoz J.F."/>
            <person name="Mcewen J.G."/>
            <person name="Clay O.K."/>
            <person name="Cuomo C.A."/>
        </authorList>
    </citation>
    <scope>NUCLEOTIDE SEQUENCE [LARGE SCALE GENOMIC DNA]</scope>
    <source>
        <strain evidence="2 3">UAMH7299</strain>
    </source>
</reference>
<name>A0A2B7XYZ0_POLH7</name>
<sequence length="279" mass="32093">MSGMDSPHPPVRHLTPPLSAESSSREDHQGNNGVDDESRLPGFSLLDLPSDLHIQLMLSCLDYRDLEMLRSTNTYFRNLLSGTEIRRIKTEYIKILVTKEKEEVANSPIRDCREHELEFEHEDEDEDTGQYLNCYSCLRCLPFTEFSSTQSSKRRRKGHTDAAKRFCKDCGMKGNRWELGTLLSFPTGRVVYCRQCRQLIRCPNPEWAKLLGMCRSCRLRSEAGGWKHNGISYGDGADHVSYRAKEALDRASDIGRLREARERKLDWLNWTGSCQLSPE</sequence>